<organism evidence="3 4">
    <name type="scientific">Cochliobolus carbonum (strain 26-R-13)</name>
    <name type="common">Maize leaf spot fungus</name>
    <name type="synonym">Bipolaris zeicola</name>
    <dbReference type="NCBI Taxonomy" id="930089"/>
    <lineage>
        <taxon>Eukaryota</taxon>
        <taxon>Fungi</taxon>
        <taxon>Dikarya</taxon>
        <taxon>Ascomycota</taxon>
        <taxon>Pezizomycotina</taxon>
        <taxon>Dothideomycetes</taxon>
        <taxon>Pleosporomycetidae</taxon>
        <taxon>Pleosporales</taxon>
        <taxon>Pleosporineae</taxon>
        <taxon>Pleosporaceae</taxon>
        <taxon>Bipolaris</taxon>
    </lineage>
</organism>
<dbReference type="PROSITE" id="PS50157">
    <property type="entry name" value="ZINC_FINGER_C2H2_2"/>
    <property type="match status" value="1"/>
</dbReference>
<keyword evidence="1" id="KW-0863">Zinc-finger</keyword>
<dbReference type="Proteomes" id="UP000053841">
    <property type="component" value="Unassembled WGS sequence"/>
</dbReference>
<dbReference type="InterPro" id="IPR013087">
    <property type="entry name" value="Znf_C2H2_type"/>
</dbReference>
<dbReference type="PROSITE" id="PS00028">
    <property type="entry name" value="ZINC_FINGER_C2H2_1"/>
    <property type="match status" value="1"/>
</dbReference>
<keyword evidence="1" id="KW-0479">Metal-binding</keyword>
<accession>W6Y688</accession>
<dbReference type="HOGENOM" id="CLU_2249630_0_0_1"/>
<dbReference type="RefSeq" id="XP_007710662.1">
    <property type="nucleotide sequence ID" value="XM_007712472.1"/>
</dbReference>
<keyword evidence="1" id="KW-0862">Zinc</keyword>
<dbReference type="GO" id="GO:0008270">
    <property type="term" value="F:zinc ion binding"/>
    <property type="evidence" value="ECO:0007669"/>
    <property type="project" value="UniProtKB-KW"/>
</dbReference>
<gene>
    <name evidence="3" type="ORF">COCCADRAFT_35400</name>
</gene>
<keyword evidence="4" id="KW-1185">Reference proteome</keyword>
<proteinExistence type="predicted"/>
<evidence type="ECO:0000259" key="2">
    <source>
        <dbReference type="PROSITE" id="PS50157"/>
    </source>
</evidence>
<feature type="domain" description="C2H2-type" evidence="2">
    <location>
        <begin position="71"/>
        <end position="101"/>
    </location>
</feature>
<dbReference type="InterPro" id="IPR036236">
    <property type="entry name" value="Znf_C2H2_sf"/>
</dbReference>
<dbReference type="eggNOG" id="ENOG502T05X">
    <property type="taxonomic scope" value="Eukaryota"/>
</dbReference>
<evidence type="ECO:0000313" key="4">
    <source>
        <dbReference type="Proteomes" id="UP000053841"/>
    </source>
</evidence>
<dbReference type="SUPFAM" id="SSF57667">
    <property type="entry name" value="beta-beta-alpha zinc fingers"/>
    <property type="match status" value="1"/>
</dbReference>
<protein>
    <recommendedName>
        <fullName evidence="2">C2H2-type domain-containing protein</fullName>
    </recommendedName>
</protein>
<dbReference type="OrthoDB" id="3691375at2759"/>
<evidence type="ECO:0000256" key="1">
    <source>
        <dbReference type="PROSITE-ProRule" id="PRU00042"/>
    </source>
</evidence>
<dbReference type="GeneID" id="19147988"/>
<dbReference type="KEGG" id="bze:COCCADRAFT_35400"/>
<dbReference type="EMBL" id="KI964581">
    <property type="protein sequence ID" value="EUC35057.1"/>
    <property type="molecule type" value="Genomic_DNA"/>
</dbReference>
<name>W6Y688_COCC2</name>
<dbReference type="SMART" id="SM00355">
    <property type="entry name" value="ZnF_C2H2"/>
    <property type="match status" value="2"/>
</dbReference>
<dbReference type="Pfam" id="PF00096">
    <property type="entry name" value="zf-C2H2"/>
    <property type="match status" value="1"/>
</dbReference>
<dbReference type="Gene3D" id="3.30.160.60">
    <property type="entry name" value="Classic Zinc Finger"/>
    <property type="match status" value="1"/>
</dbReference>
<sequence>MSVGIPTAVSRVNEAPPNPVLQPVTVLAPRGGVSPIVNDNRIPYLEEWCTVTFGRIGERNRHMRKHLPHKFRCKHSGCNKTFYRPDKLRDHYRQGHKDADPLLNQYVGH</sequence>
<evidence type="ECO:0000313" key="3">
    <source>
        <dbReference type="EMBL" id="EUC35057.1"/>
    </source>
</evidence>
<reference evidence="3 4" key="1">
    <citation type="journal article" date="2013" name="PLoS Genet.">
        <title>Comparative genome structure, secondary metabolite, and effector coding capacity across Cochliobolus pathogens.</title>
        <authorList>
            <person name="Condon B.J."/>
            <person name="Leng Y."/>
            <person name="Wu D."/>
            <person name="Bushley K.E."/>
            <person name="Ohm R.A."/>
            <person name="Otillar R."/>
            <person name="Martin J."/>
            <person name="Schackwitz W."/>
            <person name="Grimwood J."/>
            <person name="MohdZainudin N."/>
            <person name="Xue C."/>
            <person name="Wang R."/>
            <person name="Manning V.A."/>
            <person name="Dhillon B."/>
            <person name="Tu Z.J."/>
            <person name="Steffenson B.J."/>
            <person name="Salamov A."/>
            <person name="Sun H."/>
            <person name="Lowry S."/>
            <person name="LaButti K."/>
            <person name="Han J."/>
            <person name="Copeland A."/>
            <person name="Lindquist E."/>
            <person name="Barry K."/>
            <person name="Schmutz J."/>
            <person name="Baker S.E."/>
            <person name="Ciuffetti L.M."/>
            <person name="Grigoriev I.V."/>
            <person name="Zhong S."/>
            <person name="Turgeon B.G."/>
        </authorList>
    </citation>
    <scope>NUCLEOTIDE SEQUENCE [LARGE SCALE GENOMIC DNA]</scope>
    <source>
        <strain evidence="3 4">26-R-13</strain>
    </source>
</reference>
<dbReference type="AlphaFoldDB" id="W6Y688"/>